<feature type="compositionally biased region" description="Low complexity" evidence="12">
    <location>
        <begin position="163"/>
        <end position="178"/>
    </location>
</feature>
<dbReference type="PROSITE" id="PS00028">
    <property type="entry name" value="ZINC_FINGER_C2H2_1"/>
    <property type="match status" value="6"/>
</dbReference>
<dbReference type="FunFam" id="3.30.160.60:FF:000508">
    <property type="entry name" value="Myeloid zinc finger 1"/>
    <property type="match status" value="1"/>
</dbReference>
<feature type="region of interest" description="Disordered" evidence="12">
    <location>
        <begin position="121"/>
        <end position="180"/>
    </location>
</feature>
<dbReference type="FunFam" id="3.30.160.60:FF:001289">
    <property type="entry name" value="Zinc finger protein 574"/>
    <property type="match status" value="1"/>
</dbReference>
<dbReference type="GeneTree" id="ENSGT00940000154446"/>
<keyword evidence="8" id="KW-0238">DNA-binding</keyword>
<dbReference type="RefSeq" id="XP_031169262.1">
    <property type="nucleotide sequence ID" value="XM_031313402.2"/>
</dbReference>
<comment type="similarity">
    <text evidence="2">Belongs to the krueppel C2H2-type zinc-finger protein family.</text>
</comment>
<feature type="domain" description="C2H2-type" evidence="13">
    <location>
        <begin position="1141"/>
        <end position="1164"/>
    </location>
</feature>
<dbReference type="AlphaFoldDB" id="A0A8C9YI71"/>
<evidence type="ECO:0000256" key="4">
    <source>
        <dbReference type="ARBA" id="ARBA00022737"/>
    </source>
</evidence>
<dbReference type="GO" id="GO:0008270">
    <property type="term" value="F:zinc ion binding"/>
    <property type="evidence" value="ECO:0007669"/>
    <property type="project" value="UniProtKB-KW"/>
</dbReference>
<reference evidence="14" key="1">
    <citation type="submission" date="2025-08" db="UniProtKB">
        <authorList>
            <consortium name="Ensembl"/>
        </authorList>
    </citation>
    <scope>IDENTIFICATION</scope>
</reference>
<evidence type="ECO:0000256" key="7">
    <source>
        <dbReference type="ARBA" id="ARBA00023015"/>
    </source>
</evidence>
<dbReference type="Pfam" id="PF13837">
    <property type="entry name" value="Myb_DNA-bind_4"/>
    <property type="match status" value="4"/>
</dbReference>
<dbReference type="GO" id="GO:0003677">
    <property type="term" value="F:DNA binding"/>
    <property type="evidence" value="ECO:0007669"/>
    <property type="project" value="UniProtKB-KW"/>
</dbReference>
<dbReference type="FunFam" id="3.30.160.60:FF:000688">
    <property type="entry name" value="zinc finger protein 197 isoform X1"/>
    <property type="match status" value="1"/>
</dbReference>
<keyword evidence="7" id="KW-0805">Transcription regulation</keyword>
<feature type="domain" description="C2H2-type" evidence="13">
    <location>
        <begin position="1113"/>
        <end position="1140"/>
    </location>
</feature>
<keyword evidence="5 11" id="KW-0863">Zinc-finger</keyword>
<dbReference type="Proteomes" id="UP000694568">
    <property type="component" value="Unplaced"/>
</dbReference>
<evidence type="ECO:0000259" key="13">
    <source>
        <dbReference type="PROSITE" id="PS50157"/>
    </source>
</evidence>
<evidence type="ECO:0000256" key="10">
    <source>
        <dbReference type="ARBA" id="ARBA00023242"/>
    </source>
</evidence>
<name>A0A8C9YI71_SANLU</name>
<dbReference type="Pfam" id="PF00096">
    <property type="entry name" value="zf-C2H2"/>
    <property type="match status" value="5"/>
</dbReference>
<evidence type="ECO:0000256" key="8">
    <source>
        <dbReference type="ARBA" id="ARBA00023125"/>
    </source>
</evidence>
<reference evidence="14" key="2">
    <citation type="submission" date="2025-09" db="UniProtKB">
        <authorList>
            <consortium name="Ensembl"/>
        </authorList>
    </citation>
    <scope>IDENTIFICATION</scope>
</reference>
<comment type="subcellular location">
    <subcellularLocation>
        <location evidence="1">Nucleus</location>
    </subcellularLocation>
</comment>
<dbReference type="Ensembl" id="ENSSLUT00000023758.1">
    <property type="protein sequence ID" value="ENSSLUP00000023002.1"/>
    <property type="gene ID" value="ENSSLUG00000010568.1"/>
</dbReference>
<evidence type="ECO:0000256" key="12">
    <source>
        <dbReference type="SAM" id="MobiDB-lite"/>
    </source>
</evidence>
<dbReference type="GO" id="GO:0006357">
    <property type="term" value="P:regulation of transcription by RNA polymerase II"/>
    <property type="evidence" value="ECO:0007669"/>
    <property type="project" value="UniProtKB-ARBA"/>
</dbReference>
<keyword evidence="4" id="KW-0677">Repeat</keyword>
<organism evidence="14 15">
    <name type="scientific">Sander lucioperca</name>
    <name type="common">Pike-perch</name>
    <name type="synonym">Perca lucioperca</name>
    <dbReference type="NCBI Taxonomy" id="283035"/>
    <lineage>
        <taxon>Eukaryota</taxon>
        <taxon>Metazoa</taxon>
        <taxon>Chordata</taxon>
        <taxon>Craniata</taxon>
        <taxon>Vertebrata</taxon>
        <taxon>Euteleostomi</taxon>
        <taxon>Actinopterygii</taxon>
        <taxon>Neopterygii</taxon>
        <taxon>Teleostei</taxon>
        <taxon>Neoteleostei</taxon>
        <taxon>Acanthomorphata</taxon>
        <taxon>Eupercaria</taxon>
        <taxon>Perciformes</taxon>
        <taxon>Percoidei</taxon>
        <taxon>Percidae</taxon>
        <taxon>Luciopercinae</taxon>
        <taxon>Sander</taxon>
    </lineage>
</organism>
<dbReference type="Pfam" id="PF14973">
    <property type="entry name" value="TINF2_N"/>
    <property type="match status" value="1"/>
</dbReference>
<dbReference type="PANTHER" id="PTHR16515:SF49">
    <property type="entry name" value="GASTRULA ZINC FINGER PROTEIN XLCGF49.1-LIKE-RELATED"/>
    <property type="match status" value="1"/>
</dbReference>
<gene>
    <name evidence="14" type="primary">LOC116060041</name>
</gene>
<feature type="compositionally biased region" description="Polar residues" evidence="12">
    <location>
        <begin position="121"/>
        <end position="158"/>
    </location>
</feature>
<keyword evidence="15" id="KW-1185">Reference proteome</keyword>
<dbReference type="GeneID" id="116060041"/>
<accession>A0A8C9YI71</accession>
<dbReference type="FunFam" id="3.30.160.60:FF:002343">
    <property type="entry name" value="Zinc finger protein 33A"/>
    <property type="match status" value="1"/>
</dbReference>
<dbReference type="InterPro" id="IPR001005">
    <property type="entry name" value="SANT/Myb"/>
</dbReference>
<feature type="compositionally biased region" description="Polar residues" evidence="12">
    <location>
        <begin position="847"/>
        <end position="856"/>
    </location>
</feature>
<keyword evidence="10" id="KW-0539">Nucleus</keyword>
<protein>
    <submittedName>
        <fullName evidence="14">Uncharacterized LOC116060041</fullName>
    </submittedName>
</protein>
<evidence type="ECO:0000313" key="15">
    <source>
        <dbReference type="Proteomes" id="UP000694568"/>
    </source>
</evidence>
<feature type="compositionally biased region" description="Acidic residues" evidence="12">
    <location>
        <begin position="861"/>
        <end position="880"/>
    </location>
</feature>
<dbReference type="Gene3D" id="1.10.10.60">
    <property type="entry name" value="Homeodomain-like"/>
    <property type="match status" value="4"/>
</dbReference>
<dbReference type="SUPFAM" id="SSF57667">
    <property type="entry name" value="beta-beta-alpha zinc fingers"/>
    <property type="match status" value="3"/>
</dbReference>
<dbReference type="SMART" id="SM00717">
    <property type="entry name" value="SANT"/>
    <property type="match status" value="2"/>
</dbReference>
<feature type="domain" description="C2H2-type" evidence="13">
    <location>
        <begin position="918"/>
        <end position="946"/>
    </location>
</feature>
<proteinExistence type="inferred from homology"/>
<dbReference type="InterPro" id="IPR036236">
    <property type="entry name" value="Znf_C2H2_sf"/>
</dbReference>
<keyword evidence="6" id="KW-0862">Zinc</keyword>
<sequence>MDGMLNSEKWTDAEVKALLVLYATEEVQRNLGGSTKNIKIFGKISSELAQMGIYHTVKQCREKVKKLKQDYKKIKDHNNQSGANRKTSKWYATLDGILGHRPPYSGNAATKDSATGFLQTIVGSENTPPSDEILQDSTSTRNDTSAGCKDSTTSSSGDVSLDTPNSPAPTTSSSNMTPQRLVMDSTTTTNIPVSYNITFIPCPPPAQTPCPTEDSQDPGSYSMQVEDVGIPCKSTTVTLSALEMSDKDRPLHFWSSEEVQALLTLWGNPAVQEELLLNMRNNKVYTSLSTKLASLGFNKSPQKCREKIKKLKQEYKRIKSSQHNSSRRSVWFAIMDDILSSTAAAARWSETAEPSLLSQSQSALDVDTDDDTQWLPDEVQVLMTLWAQPNIQKQLLNTATNNKVFVYLSSELTFVGFNKTPHQCRLKVNNLKEEYRRIKELEPYRDVRNDWFAILDGVLGPGGETSTEVDSSAALTQPNSPEVEHVNDMSRAVWTSDEIKVLLTRWAEESIQEQLRSTPRNERVFAQLSSELATQGFDKTTSQCRSKIKLLKRKYRKTKEQKESKKPKSRWFAIMDKVLGRCKPVSEIEQEAEVMDSAPTFLQTSQQDLSETVEDLGCRLSVSSLCLLVPTLRLMCAFAWRVIQCCNVLHYGKVEELVRLVTELAPELLTPRERVQLLLRLRARMVLDLCRSESTANLLYIQPHLTVIQNLTTGSTCDQEELENSKSNFVDVVHTLLEDTEKRNMFFKEVFHIHYGQQYEATLQTLVWKFISKLDNLLPVPDIKQTAEWLSAAPSVMEECGQLVLEPEQLKALLHFHQHQSGSTNKRYSQTQNMFLPRLSLPHEPNSRQLASEQQASSTGDTDDGQSDYSEENQSDDELALEDRSKGDEVLKLKEEPSDDLTAVNCSNLNNHTPLGLHTCSLCPYSDSQVSGLLQHIRKAHLSQEPSRLQSKEPRTANGLQKVDTETCTPETMPLHCDKCEKTYSSRASLNVHRRIHTGETPYLCSHCGRGFRTSSGLDFHVRIHTGDRRYKCPICGKTSIQHMMRHMRMHRGEKNFLCTECGKAFLTSGELKLHMRSHTGERPYTCKDCGKGFTAKCLLTVHMRRHTGERPYRCSVCPKSFKTSRMRKRHMMIHSNNKSFQCLKCGKIFRHEDTFNMHVQTHN</sequence>
<dbReference type="InterPro" id="IPR029400">
    <property type="entry name" value="TINF2_N"/>
</dbReference>
<dbReference type="GO" id="GO:0042802">
    <property type="term" value="F:identical protein binding"/>
    <property type="evidence" value="ECO:0007669"/>
    <property type="project" value="UniProtKB-ARBA"/>
</dbReference>
<dbReference type="Gene3D" id="3.30.160.60">
    <property type="entry name" value="Classic Zinc Finger"/>
    <property type="match status" value="7"/>
</dbReference>
<dbReference type="PANTHER" id="PTHR16515">
    <property type="entry name" value="PR DOMAIN ZINC FINGER PROTEIN"/>
    <property type="match status" value="1"/>
</dbReference>
<evidence type="ECO:0000256" key="3">
    <source>
        <dbReference type="ARBA" id="ARBA00022723"/>
    </source>
</evidence>
<dbReference type="PROSITE" id="PS50157">
    <property type="entry name" value="ZINC_FINGER_C2H2_2"/>
    <property type="match status" value="7"/>
</dbReference>
<feature type="domain" description="C2H2-type" evidence="13">
    <location>
        <begin position="1057"/>
        <end position="1084"/>
    </location>
</feature>
<evidence type="ECO:0000256" key="6">
    <source>
        <dbReference type="ARBA" id="ARBA00022833"/>
    </source>
</evidence>
<evidence type="ECO:0000256" key="1">
    <source>
        <dbReference type="ARBA" id="ARBA00004123"/>
    </source>
</evidence>
<evidence type="ECO:0000256" key="11">
    <source>
        <dbReference type="PROSITE-ProRule" id="PRU00042"/>
    </source>
</evidence>
<keyword evidence="9" id="KW-0804">Transcription</keyword>
<dbReference type="GO" id="GO:0005634">
    <property type="term" value="C:nucleus"/>
    <property type="evidence" value="ECO:0007669"/>
    <property type="project" value="UniProtKB-SubCell"/>
</dbReference>
<feature type="domain" description="C2H2-type" evidence="13">
    <location>
        <begin position="975"/>
        <end position="1002"/>
    </location>
</feature>
<dbReference type="CDD" id="cd11657">
    <property type="entry name" value="TIN2_N"/>
    <property type="match status" value="1"/>
</dbReference>
<feature type="domain" description="C2H2-type" evidence="13">
    <location>
        <begin position="1003"/>
        <end position="1030"/>
    </location>
</feature>
<evidence type="ECO:0000256" key="9">
    <source>
        <dbReference type="ARBA" id="ARBA00023163"/>
    </source>
</evidence>
<evidence type="ECO:0000256" key="2">
    <source>
        <dbReference type="ARBA" id="ARBA00006991"/>
    </source>
</evidence>
<dbReference type="InterPro" id="IPR044822">
    <property type="entry name" value="Myb_DNA-bind_4"/>
</dbReference>
<dbReference type="SMART" id="SM00355">
    <property type="entry name" value="ZnF_C2H2"/>
    <property type="match status" value="8"/>
</dbReference>
<keyword evidence="3" id="KW-0479">Metal-binding</keyword>
<feature type="domain" description="C2H2-type" evidence="13">
    <location>
        <begin position="1085"/>
        <end position="1112"/>
    </location>
</feature>
<feature type="region of interest" description="Disordered" evidence="12">
    <location>
        <begin position="839"/>
        <end position="883"/>
    </location>
</feature>
<evidence type="ECO:0000256" key="5">
    <source>
        <dbReference type="ARBA" id="ARBA00022771"/>
    </source>
</evidence>
<evidence type="ECO:0000313" key="14">
    <source>
        <dbReference type="Ensembl" id="ENSSLUP00000023002.1"/>
    </source>
</evidence>
<dbReference type="InterPro" id="IPR050331">
    <property type="entry name" value="Zinc_finger"/>
</dbReference>
<dbReference type="InterPro" id="IPR013087">
    <property type="entry name" value="Znf_C2H2_type"/>
</dbReference>